<proteinExistence type="predicted"/>
<evidence type="ECO:0000313" key="1">
    <source>
        <dbReference type="EMBL" id="KAK9308552.1"/>
    </source>
</evidence>
<keyword evidence="2" id="KW-1185">Reference proteome</keyword>
<dbReference type="EMBL" id="JAWNGG020000020">
    <property type="protein sequence ID" value="KAK9308552.1"/>
    <property type="molecule type" value="Genomic_DNA"/>
</dbReference>
<accession>A0AAW1AF72</accession>
<organism evidence="1 2">
    <name type="scientific">Tetragonisca angustula</name>
    <dbReference type="NCBI Taxonomy" id="166442"/>
    <lineage>
        <taxon>Eukaryota</taxon>
        <taxon>Metazoa</taxon>
        <taxon>Ecdysozoa</taxon>
        <taxon>Arthropoda</taxon>
        <taxon>Hexapoda</taxon>
        <taxon>Insecta</taxon>
        <taxon>Pterygota</taxon>
        <taxon>Neoptera</taxon>
        <taxon>Endopterygota</taxon>
        <taxon>Hymenoptera</taxon>
        <taxon>Apocrita</taxon>
        <taxon>Aculeata</taxon>
        <taxon>Apoidea</taxon>
        <taxon>Anthophila</taxon>
        <taxon>Apidae</taxon>
        <taxon>Tetragonisca</taxon>
    </lineage>
</organism>
<evidence type="ECO:0000313" key="2">
    <source>
        <dbReference type="Proteomes" id="UP001432146"/>
    </source>
</evidence>
<dbReference type="AlphaFoldDB" id="A0AAW1AF72"/>
<dbReference type="Proteomes" id="UP001432146">
    <property type="component" value="Unassembled WGS sequence"/>
</dbReference>
<name>A0AAW1AF72_9HYME</name>
<reference evidence="1 2" key="1">
    <citation type="submission" date="2024-05" db="EMBL/GenBank/DDBJ databases">
        <title>The nuclear and mitochondrial genome assemblies of Tetragonisca angustula (Apidae: Meliponini), a tiny yet remarkable pollinator in the Neotropics.</title>
        <authorList>
            <person name="Ferrari R."/>
            <person name="Ricardo P.C."/>
            <person name="Dias F.C."/>
            <person name="Araujo N.S."/>
            <person name="Soares D.O."/>
            <person name="Zhou Q.-S."/>
            <person name="Zhu C.-D."/>
            <person name="Coutinho L."/>
            <person name="Airas M.C."/>
            <person name="Batista T.M."/>
        </authorList>
    </citation>
    <scope>NUCLEOTIDE SEQUENCE [LARGE SCALE GENOMIC DNA]</scope>
    <source>
        <strain evidence="1">ASF017062</strain>
        <tissue evidence="1">Abdomen</tissue>
    </source>
</reference>
<protein>
    <submittedName>
        <fullName evidence="1">Uncharacterized protein</fullName>
    </submittedName>
</protein>
<gene>
    <name evidence="1" type="ORF">QLX08_001533</name>
</gene>
<sequence>MIKSQEDLADKEEKGRMYVVYSRERGKRKAREREVEYGLLGEDTTFLELRAAVGPLQTRLHGSVNFLQALITAPDALSGPAANLQQLHLFLRL</sequence>
<comment type="caution">
    <text evidence="1">The sequence shown here is derived from an EMBL/GenBank/DDBJ whole genome shotgun (WGS) entry which is preliminary data.</text>
</comment>